<evidence type="ECO:0000313" key="1">
    <source>
        <dbReference type="EMBL" id="KAJ1730428.1"/>
    </source>
</evidence>
<accession>A0A9W8CY39</accession>
<reference evidence="1" key="1">
    <citation type="submission" date="2022-07" db="EMBL/GenBank/DDBJ databases">
        <title>Phylogenomic reconstructions and comparative analyses of Kickxellomycotina fungi.</title>
        <authorList>
            <person name="Reynolds N.K."/>
            <person name="Stajich J.E."/>
            <person name="Barry K."/>
            <person name="Grigoriev I.V."/>
            <person name="Crous P."/>
            <person name="Smith M.E."/>
        </authorList>
    </citation>
    <scope>NUCLEOTIDE SEQUENCE</scope>
    <source>
        <strain evidence="1">BCRC 34381</strain>
    </source>
</reference>
<gene>
    <name evidence="1" type="ORF">LPJ61_003014</name>
</gene>
<dbReference type="AlphaFoldDB" id="A0A9W8CY39"/>
<dbReference type="Proteomes" id="UP001143981">
    <property type="component" value="Unassembled WGS sequence"/>
</dbReference>
<keyword evidence="2" id="KW-1185">Reference proteome</keyword>
<dbReference type="EMBL" id="JANBOI010000456">
    <property type="protein sequence ID" value="KAJ1730428.1"/>
    <property type="molecule type" value="Genomic_DNA"/>
</dbReference>
<protein>
    <submittedName>
        <fullName evidence="1">Uncharacterized protein</fullName>
    </submittedName>
</protein>
<name>A0A9W8CY39_9FUNG</name>
<evidence type="ECO:0000313" key="2">
    <source>
        <dbReference type="Proteomes" id="UP001143981"/>
    </source>
</evidence>
<comment type="caution">
    <text evidence="1">The sequence shown here is derived from an EMBL/GenBank/DDBJ whole genome shotgun (WGS) entry which is preliminary data.</text>
</comment>
<sequence length="372" mass="42621">MYGCVHFDTTQSRVIMKNSAERYPDGFWPPIVGRFTNIELIEKNGFLEMVRRLVIYNGYDMCDTEILRRMAKAAALDGRDCPQLLWVDMKLDQEPTDMDICMDWLESRKISAVSIGTALAKRLPNVQQLSITGYYTGNVRMPLYSTLVCHYYGQLTEYINDHPMQLPESYAPINLERLRYVVKPISMVSLPCFYSRNLRSLNLTTHEEVPIARLFQVDADTNTLSFDRLESFTLRSSGHLHSGSTQQHERPSGADSVMLQLPSLRGIFWPSVTELEVPIQVPIALMLDALPNMPRLVSLRLQAEFDTQSAVTSMAKQLCELRQNHQLLLMSELRRISIHARSPANLDPLVAACQELRWYLPKHTDLRIHTCC</sequence>
<proteinExistence type="predicted"/>
<organism evidence="1 2">
    <name type="scientific">Coemansia biformis</name>
    <dbReference type="NCBI Taxonomy" id="1286918"/>
    <lineage>
        <taxon>Eukaryota</taxon>
        <taxon>Fungi</taxon>
        <taxon>Fungi incertae sedis</taxon>
        <taxon>Zoopagomycota</taxon>
        <taxon>Kickxellomycotina</taxon>
        <taxon>Kickxellomycetes</taxon>
        <taxon>Kickxellales</taxon>
        <taxon>Kickxellaceae</taxon>
        <taxon>Coemansia</taxon>
    </lineage>
</organism>